<feature type="transmembrane region" description="Helical" evidence="1">
    <location>
        <begin position="24"/>
        <end position="43"/>
    </location>
</feature>
<evidence type="ECO:0000313" key="2">
    <source>
        <dbReference type="EMBL" id="CAB4705811.1"/>
    </source>
</evidence>
<feature type="transmembrane region" description="Helical" evidence="1">
    <location>
        <begin position="84"/>
        <end position="100"/>
    </location>
</feature>
<name>A0A6J6Q240_9ZZZZ</name>
<sequence length="103" mass="10963">MKILVSLFLGVAFGACSVLLHNAYTPWGLLLSLIGSGLGIWLIGRGWGMRRYKAVASLGWFLTVMRAGVLGVGNELLVQGNRNGNVLLLAGIVTLVLAISRKV</sequence>
<dbReference type="PROSITE" id="PS51257">
    <property type="entry name" value="PROKAR_LIPOPROTEIN"/>
    <property type="match status" value="1"/>
</dbReference>
<accession>A0A6J6Q240</accession>
<evidence type="ECO:0000256" key="1">
    <source>
        <dbReference type="SAM" id="Phobius"/>
    </source>
</evidence>
<organism evidence="2">
    <name type="scientific">freshwater metagenome</name>
    <dbReference type="NCBI Taxonomy" id="449393"/>
    <lineage>
        <taxon>unclassified sequences</taxon>
        <taxon>metagenomes</taxon>
        <taxon>ecological metagenomes</taxon>
    </lineage>
</organism>
<keyword evidence="1" id="KW-0472">Membrane</keyword>
<protein>
    <submittedName>
        <fullName evidence="2">Unannotated protein</fullName>
    </submittedName>
</protein>
<keyword evidence="1" id="KW-1133">Transmembrane helix</keyword>
<dbReference type="AlphaFoldDB" id="A0A6J6Q240"/>
<gene>
    <name evidence="2" type="ORF">UFOPK2646_00706</name>
</gene>
<feature type="transmembrane region" description="Helical" evidence="1">
    <location>
        <begin position="55"/>
        <end position="72"/>
    </location>
</feature>
<proteinExistence type="predicted"/>
<keyword evidence="1" id="KW-0812">Transmembrane</keyword>
<reference evidence="2" key="1">
    <citation type="submission" date="2020-05" db="EMBL/GenBank/DDBJ databases">
        <authorList>
            <person name="Chiriac C."/>
            <person name="Salcher M."/>
            <person name="Ghai R."/>
            <person name="Kavagutti S V."/>
        </authorList>
    </citation>
    <scope>NUCLEOTIDE SEQUENCE</scope>
</reference>
<dbReference type="EMBL" id="CAEZYB010000068">
    <property type="protein sequence ID" value="CAB4705811.1"/>
    <property type="molecule type" value="Genomic_DNA"/>
</dbReference>